<evidence type="ECO:0000256" key="1">
    <source>
        <dbReference type="ARBA" id="ARBA00004496"/>
    </source>
</evidence>
<keyword evidence="2" id="KW-0963">Cytoplasm</keyword>
<evidence type="ECO:0000313" key="9">
    <source>
        <dbReference type="Proteomes" id="UP000194236"/>
    </source>
</evidence>
<gene>
    <name evidence="8" type="ORF">BLA29_000500</name>
</gene>
<dbReference type="SMART" id="SM00028">
    <property type="entry name" value="TPR"/>
    <property type="match status" value="6"/>
</dbReference>
<accession>A0A1Y3BCF0</accession>
<evidence type="ECO:0000256" key="6">
    <source>
        <dbReference type="PROSITE-ProRule" id="PRU00339"/>
    </source>
</evidence>
<dbReference type="Gene3D" id="1.25.40.10">
    <property type="entry name" value="Tetratricopeptide repeat domain"/>
    <property type="match status" value="2"/>
</dbReference>
<dbReference type="Pfam" id="PF07719">
    <property type="entry name" value="TPR_2"/>
    <property type="match status" value="1"/>
</dbReference>
<feature type="repeat" description="TPR" evidence="6">
    <location>
        <begin position="46"/>
        <end position="79"/>
    </location>
</feature>
<dbReference type="Pfam" id="PF00515">
    <property type="entry name" value="TPR_1"/>
    <property type="match status" value="1"/>
</dbReference>
<organism evidence="8 9">
    <name type="scientific">Euroglyphus maynei</name>
    <name type="common">Mayne's house dust mite</name>
    <dbReference type="NCBI Taxonomy" id="6958"/>
    <lineage>
        <taxon>Eukaryota</taxon>
        <taxon>Metazoa</taxon>
        <taxon>Ecdysozoa</taxon>
        <taxon>Arthropoda</taxon>
        <taxon>Chelicerata</taxon>
        <taxon>Arachnida</taxon>
        <taxon>Acari</taxon>
        <taxon>Acariformes</taxon>
        <taxon>Sarcoptiformes</taxon>
        <taxon>Astigmata</taxon>
        <taxon>Psoroptidia</taxon>
        <taxon>Analgoidea</taxon>
        <taxon>Pyroglyphidae</taxon>
        <taxon>Pyroglyphinae</taxon>
        <taxon>Euroglyphus</taxon>
    </lineage>
</organism>
<dbReference type="FunFam" id="1.25.40.10:FF:000027">
    <property type="entry name" value="stress-induced-phosphoprotein 1 isoform X1"/>
    <property type="match status" value="1"/>
</dbReference>
<dbReference type="PANTHER" id="PTHR22904">
    <property type="entry name" value="TPR REPEAT CONTAINING PROTEIN"/>
    <property type="match status" value="1"/>
</dbReference>
<keyword evidence="9" id="KW-1185">Reference proteome</keyword>
<feature type="domain" description="STI1/HOP DP" evidence="7">
    <location>
        <begin position="267"/>
        <end position="303"/>
    </location>
</feature>
<dbReference type="PROSITE" id="PS50005">
    <property type="entry name" value="TPR"/>
    <property type="match status" value="6"/>
</dbReference>
<dbReference type="InterPro" id="IPR011990">
    <property type="entry name" value="TPR-like_helical_dom_sf"/>
</dbReference>
<dbReference type="InterPro" id="IPR019734">
    <property type="entry name" value="TPR_rpt"/>
</dbReference>
<evidence type="ECO:0000256" key="5">
    <source>
        <dbReference type="ARBA" id="ARBA00026193"/>
    </source>
</evidence>
<feature type="repeat" description="TPR" evidence="6">
    <location>
        <begin position="147"/>
        <end position="180"/>
    </location>
</feature>
<evidence type="ECO:0000256" key="4">
    <source>
        <dbReference type="ARBA" id="ARBA00022803"/>
    </source>
</evidence>
<dbReference type="GO" id="GO:0051879">
    <property type="term" value="F:Hsp90 protein binding"/>
    <property type="evidence" value="ECO:0007669"/>
    <property type="project" value="TreeGrafter"/>
</dbReference>
<reference evidence="8 9" key="1">
    <citation type="submission" date="2017-03" db="EMBL/GenBank/DDBJ databases">
        <title>Genome Survey of Euroglyphus maynei.</title>
        <authorList>
            <person name="Arlian L.G."/>
            <person name="Morgan M.S."/>
            <person name="Rider S.D."/>
        </authorList>
    </citation>
    <scope>NUCLEOTIDE SEQUENCE [LARGE SCALE GENOMIC DNA]</scope>
    <source>
        <strain evidence="8">Arlian Lab</strain>
        <tissue evidence="8">Whole body</tissue>
    </source>
</reference>
<dbReference type="Pfam" id="PF13424">
    <property type="entry name" value="TPR_12"/>
    <property type="match status" value="1"/>
</dbReference>
<dbReference type="AlphaFoldDB" id="A0A1Y3BCF0"/>
<protein>
    <recommendedName>
        <fullName evidence="5">Stress-induced-phosphoprotein 1</fullName>
    </recommendedName>
</protein>
<evidence type="ECO:0000313" key="8">
    <source>
        <dbReference type="EMBL" id="OTF78549.1"/>
    </source>
</evidence>
<name>A0A1Y3BCF0_EURMA</name>
<comment type="caution">
    <text evidence="8">The sequence shown here is derived from an EMBL/GenBank/DDBJ whole genome shotgun (WGS) entry which is preliminary data.</text>
</comment>
<comment type="subcellular location">
    <subcellularLocation>
        <location evidence="1">Cytoplasm</location>
    </subcellularLocation>
</comment>
<feature type="repeat" description="TPR" evidence="6">
    <location>
        <begin position="87"/>
        <end position="120"/>
    </location>
</feature>
<dbReference type="OrthoDB" id="2423701at2759"/>
<feature type="repeat" description="TPR" evidence="6">
    <location>
        <begin position="181"/>
        <end position="214"/>
    </location>
</feature>
<dbReference type="Proteomes" id="UP000194236">
    <property type="component" value="Unassembled WGS sequence"/>
</dbReference>
<dbReference type="InterPro" id="IPR041243">
    <property type="entry name" value="STI1/HOP_DP"/>
</dbReference>
<sequence length="309" mass="35674">MSTVSDDNKAQALSAKNEGNDLYKQRKFDEALACYDKAIQLDPTDITFLNNKAAVYFEQGNYDEAIKHCEKAIEIGRENRADFKLIAKAYARMASCYQRKEQYEDARTYYQKSLTEHRTPETLSKLSEVEKIIKEKERKAFIDPDKSLEEKKLGNEMFQKGDYPAAVKHYTEAIKRNPDDAKLYSNRAACYQKLTEFNLALKDCEECIRLEPTFVKGYIRKGYALLATKEFTKAQAAFQKALEIDENNKEAIEGYRKCCMSSTPEDNRKRAMADPEVQSILADPAMRMILEQMQNDPKALHEYVLLMNH</sequence>
<dbReference type="FunFam" id="1.25.40.10:FF:000010">
    <property type="entry name" value="Stress-induced phosphoprotein 1"/>
    <property type="match status" value="1"/>
</dbReference>
<dbReference type="Pfam" id="PF13414">
    <property type="entry name" value="TPR_11"/>
    <property type="match status" value="1"/>
</dbReference>
<dbReference type="GO" id="GO:0005737">
    <property type="term" value="C:cytoplasm"/>
    <property type="evidence" value="ECO:0007669"/>
    <property type="project" value="UniProtKB-SubCell"/>
</dbReference>
<dbReference type="SUPFAM" id="SSF48452">
    <property type="entry name" value="TPR-like"/>
    <property type="match status" value="2"/>
</dbReference>
<dbReference type="PANTHER" id="PTHR22904:SF523">
    <property type="entry name" value="STRESS-INDUCED-PHOSPHOPROTEIN 1"/>
    <property type="match status" value="1"/>
</dbReference>
<dbReference type="Pfam" id="PF17830">
    <property type="entry name" value="STI1-HOP_DP"/>
    <property type="match status" value="1"/>
</dbReference>
<dbReference type="Gene3D" id="1.10.260.100">
    <property type="match status" value="1"/>
</dbReference>
<evidence type="ECO:0000256" key="3">
    <source>
        <dbReference type="ARBA" id="ARBA00022737"/>
    </source>
</evidence>
<proteinExistence type="predicted"/>
<feature type="repeat" description="TPR" evidence="6">
    <location>
        <begin position="12"/>
        <end position="45"/>
    </location>
</feature>
<keyword evidence="3" id="KW-0677">Repeat</keyword>
<dbReference type="InterPro" id="IPR013105">
    <property type="entry name" value="TPR_2"/>
</dbReference>
<feature type="repeat" description="TPR" evidence="6">
    <location>
        <begin position="215"/>
        <end position="248"/>
    </location>
</feature>
<evidence type="ECO:0000256" key="2">
    <source>
        <dbReference type="ARBA" id="ARBA00022490"/>
    </source>
</evidence>
<keyword evidence="4 6" id="KW-0802">TPR repeat</keyword>
<dbReference type="FunFam" id="1.10.260.100:FF:000002">
    <property type="entry name" value="Stress-induced-phosphoprotein 1 (Hsp70/Hsp90-organizing)"/>
    <property type="match status" value="1"/>
</dbReference>
<dbReference type="EMBL" id="MUJZ01027410">
    <property type="protein sequence ID" value="OTF78549.1"/>
    <property type="molecule type" value="Genomic_DNA"/>
</dbReference>
<evidence type="ECO:0000259" key="7">
    <source>
        <dbReference type="Pfam" id="PF17830"/>
    </source>
</evidence>